<dbReference type="GO" id="GO:0070740">
    <property type="term" value="F:tubulin-glutamic acid ligase activity"/>
    <property type="evidence" value="ECO:0007669"/>
    <property type="project" value="TreeGrafter"/>
</dbReference>
<proteinExistence type="predicted"/>
<dbReference type="InterPro" id="IPR004344">
    <property type="entry name" value="TTL/TTLL_fam"/>
</dbReference>
<dbReference type="PROSITE" id="PS51221">
    <property type="entry name" value="TTL"/>
    <property type="match status" value="1"/>
</dbReference>
<keyword evidence="2" id="KW-0547">Nucleotide-binding</keyword>
<evidence type="ECO:0000256" key="6">
    <source>
        <dbReference type="SAM" id="MobiDB-lite"/>
    </source>
</evidence>
<dbReference type="GO" id="GO:0005524">
    <property type="term" value="F:ATP binding"/>
    <property type="evidence" value="ECO:0007669"/>
    <property type="project" value="UniProtKB-KW"/>
</dbReference>
<comment type="caution">
    <text evidence="7">The sequence shown here is derived from an EMBL/GenBank/DDBJ whole genome shotgun (WGS) entry which is preliminary data.</text>
</comment>
<gene>
    <name evidence="7" type="ORF">HYH02_009387</name>
</gene>
<accession>A0A835W8A6</accession>
<reference evidence="7" key="1">
    <citation type="journal article" date="2020" name="bioRxiv">
        <title>Comparative genomics of Chlamydomonas.</title>
        <authorList>
            <person name="Craig R.J."/>
            <person name="Hasan A.R."/>
            <person name="Ness R.W."/>
            <person name="Keightley P.D."/>
        </authorList>
    </citation>
    <scope>NUCLEOTIDE SEQUENCE</scope>
    <source>
        <strain evidence="7">CCAP 11/173</strain>
    </source>
</reference>
<evidence type="ECO:0000256" key="4">
    <source>
        <dbReference type="ARBA" id="ARBA00041448"/>
    </source>
</evidence>
<dbReference type="OrthoDB" id="202825at2759"/>
<dbReference type="PANTHER" id="PTHR12241">
    <property type="entry name" value="TUBULIN POLYGLUTAMYLASE"/>
    <property type="match status" value="1"/>
</dbReference>
<feature type="region of interest" description="Disordered" evidence="6">
    <location>
        <begin position="1"/>
        <end position="83"/>
    </location>
</feature>
<feature type="compositionally biased region" description="Basic and acidic residues" evidence="6">
    <location>
        <begin position="11"/>
        <end position="22"/>
    </location>
</feature>
<evidence type="ECO:0000256" key="1">
    <source>
        <dbReference type="ARBA" id="ARBA00022598"/>
    </source>
</evidence>
<dbReference type="Proteomes" id="UP000613740">
    <property type="component" value="Unassembled WGS sequence"/>
</dbReference>
<name>A0A835W8A6_9CHLO</name>
<evidence type="ECO:0000256" key="5">
    <source>
        <dbReference type="ARBA" id="ARBA00049274"/>
    </source>
</evidence>
<evidence type="ECO:0000256" key="3">
    <source>
        <dbReference type="ARBA" id="ARBA00022840"/>
    </source>
</evidence>
<feature type="compositionally biased region" description="Gly residues" evidence="6">
    <location>
        <begin position="54"/>
        <end position="73"/>
    </location>
</feature>
<dbReference type="Gene3D" id="3.30.470.20">
    <property type="entry name" value="ATP-grasp fold, B domain"/>
    <property type="match status" value="1"/>
</dbReference>
<keyword evidence="8" id="KW-1185">Reference proteome</keyword>
<dbReference type="GO" id="GO:0015631">
    <property type="term" value="F:tubulin binding"/>
    <property type="evidence" value="ECO:0007669"/>
    <property type="project" value="TreeGrafter"/>
</dbReference>
<dbReference type="GO" id="GO:0036064">
    <property type="term" value="C:ciliary basal body"/>
    <property type="evidence" value="ECO:0007669"/>
    <property type="project" value="TreeGrafter"/>
</dbReference>
<dbReference type="EMBL" id="JAEHOD010000031">
    <property type="protein sequence ID" value="KAG2443320.1"/>
    <property type="molecule type" value="Genomic_DNA"/>
</dbReference>
<evidence type="ECO:0000313" key="8">
    <source>
        <dbReference type="Proteomes" id="UP000613740"/>
    </source>
</evidence>
<feature type="compositionally biased region" description="Low complexity" evidence="6">
    <location>
        <begin position="74"/>
        <end position="83"/>
    </location>
</feature>
<protein>
    <recommendedName>
        <fullName evidence="4">Tubulin--tyrosine ligase-like protein 5</fullName>
    </recommendedName>
</protein>
<dbReference type="AlphaFoldDB" id="A0A835W8A6"/>
<comment type="catalytic activity">
    <reaction evidence="5">
        <text>L-glutamyl-[protein] + L-glutamate + ATP = gamma-L-glutamyl-L-glutamyl-[protein] + ADP + phosphate + H(+)</text>
        <dbReference type="Rhea" id="RHEA:60144"/>
        <dbReference type="Rhea" id="RHEA-COMP:10208"/>
        <dbReference type="Rhea" id="RHEA-COMP:15517"/>
        <dbReference type="ChEBI" id="CHEBI:15378"/>
        <dbReference type="ChEBI" id="CHEBI:29973"/>
        <dbReference type="ChEBI" id="CHEBI:29985"/>
        <dbReference type="ChEBI" id="CHEBI:30616"/>
        <dbReference type="ChEBI" id="CHEBI:43474"/>
        <dbReference type="ChEBI" id="CHEBI:143622"/>
        <dbReference type="ChEBI" id="CHEBI:456216"/>
    </reaction>
    <physiologicalReaction direction="left-to-right" evidence="5">
        <dbReference type="Rhea" id="RHEA:60145"/>
    </physiologicalReaction>
</comment>
<keyword evidence="3" id="KW-0067">ATP-binding</keyword>
<evidence type="ECO:0000256" key="2">
    <source>
        <dbReference type="ARBA" id="ARBA00022741"/>
    </source>
</evidence>
<evidence type="ECO:0000313" key="7">
    <source>
        <dbReference type="EMBL" id="KAG2443320.1"/>
    </source>
</evidence>
<sequence>MAWTLAGWQRGDSRHQAAEHAPSRGWAAGPSSAATQRARRRAHRDVLSVPRARGSGGGGGEDGGPEDGPGGGPQQRARQPAAAGKRRQFRFWIDYQAFSSAGSAELIERALVAVGGVRAGGPPKLDASTGAKRDDGVYGYMHMDSWDLLWSVTAKAALAADLLRPHQMLAIVPGLLAVSRKTTLIRSLRDMFGDAAWGIVPRSYKLPDELDEWGQWVADNPGADTGMWMLKNNKQRGTGLRLVRTSEAFTACFETVSRPDLPPGVRLYRWYLAQQYITRPMLIDGRKFGVRVWVLVSDVAPLRLYMHGRGLVLFSSHRYDAELVGGTDDGGSGGPAPGHVTNYAQNENGDVWSLVQLAAHVGAAAFSKLWADMCRAAAMAFAAALPRCAEVMEGVRPPAHSCFQFFGLDFLVDAAARPWLLEVNATPSMKVEHENPNVAALIGAQKWPAVRDMVALVGIAPQRFEEGGAAGGRGAPDRSTPAYALEELRRRGGFVPLLHLLPHPAVSTTPEAAAGAGLLRPLPWGRADRVLRDWCKGSREYQAAAAEVPALGSEAALVAT</sequence>
<dbReference type="SUPFAM" id="SSF56059">
    <property type="entry name" value="Glutathione synthetase ATP-binding domain-like"/>
    <property type="match status" value="1"/>
</dbReference>
<dbReference type="GO" id="GO:0000226">
    <property type="term" value="P:microtubule cytoskeleton organization"/>
    <property type="evidence" value="ECO:0007669"/>
    <property type="project" value="TreeGrafter"/>
</dbReference>
<dbReference type="PANTHER" id="PTHR12241:SF145">
    <property type="entry name" value="TUBULIN POLYGLUTAMYLASE TTLL5"/>
    <property type="match status" value="1"/>
</dbReference>
<keyword evidence="1" id="KW-0436">Ligase</keyword>
<organism evidence="7 8">
    <name type="scientific">Chlamydomonas schloesseri</name>
    <dbReference type="NCBI Taxonomy" id="2026947"/>
    <lineage>
        <taxon>Eukaryota</taxon>
        <taxon>Viridiplantae</taxon>
        <taxon>Chlorophyta</taxon>
        <taxon>core chlorophytes</taxon>
        <taxon>Chlorophyceae</taxon>
        <taxon>CS clade</taxon>
        <taxon>Chlamydomonadales</taxon>
        <taxon>Chlamydomonadaceae</taxon>
        <taxon>Chlamydomonas</taxon>
    </lineage>
</organism>
<dbReference type="Pfam" id="PF03133">
    <property type="entry name" value="TTL"/>
    <property type="match status" value="1"/>
</dbReference>